<dbReference type="Proteomes" id="UP000039865">
    <property type="component" value="Unassembled WGS sequence"/>
</dbReference>
<dbReference type="InterPro" id="IPR008979">
    <property type="entry name" value="Galactose-bd-like_sf"/>
</dbReference>
<sequence>MKLLKKANAKLIEPQKLENNINKAQTAKQKMQQNFNYDSLNYLIQDNLAKIVQTSSFVNGCHPSNLFVSDQNTLWMSENGMPQTVVIDISNLKTKAKFYQCFGFYCSHAYSSNPSLINLFVSKDGIQFKHWTSLNPVFKEGRQLFAIDPIGPSYKYLEVVIQETFGANRTYMNQLYLLEKHPKFLFQKEQSPTPVKNKYAIKPAPIDLASPVIVQSNQAQINDNQTQSNYLSNNSKTPTKQLQISYMEHQMNNYLQEKHQHKLNMPSEIQNKQQQQLNSSASKKTQTDEDRFLSQDYFSLQSHNHTKDKNNLNLQGSQPMRNKNTPHFNQFNMLIGSQNQNQETENTDSPEYYYDILENVQNNFNGLCEKLKTLQNEFESVQTEFQQSMIKSPIKDPSILLGQISHNRFQNVQQQNLNFNSQFQREDLKVNGQSELTKEHLKNEIMQECMTFCKNQIIQLASQRNYQTSSDQYKLKSPENYSHSNIYQLNQDQVNNTHLEQKLQFIIEDWQKKFFDDYVQPTLQNQYQQMEKKIIMSIEKKVPQPYLSQQQVNPSFNRCSSQNLSTYQASQDKQQLIHRFNNEQKHLQFQQMHHQSSQEDYHKATEQMFDQIDPMSSTSTLCQPVNHLKDTSELMNIQTQEDIKQIAQLLQQKLSVKAQKLRMLQQEQLETDINDDIRSLRDDDPDFN</sequence>
<protein>
    <recommendedName>
        <fullName evidence="5">F5/8 type C domain-containing protein</fullName>
    </recommendedName>
</protein>
<dbReference type="OrthoDB" id="313433at2759"/>
<dbReference type="Gene3D" id="2.60.120.260">
    <property type="entry name" value="Galactose-binding domain-like"/>
    <property type="match status" value="1"/>
</dbReference>
<name>A0A078A6X1_STYLE</name>
<evidence type="ECO:0000256" key="1">
    <source>
        <dbReference type="SAM" id="Coils"/>
    </source>
</evidence>
<evidence type="ECO:0000313" key="4">
    <source>
        <dbReference type="Proteomes" id="UP000039865"/>
    </source>
</evidence>
<organism evidence="3 4">
    <name type="scientific">Stylonychia lemnae</name>
    <name type="common">Ciliate</name>
    <dbReference type="NCBI Taxonomy" id="5949"/>
    <lineage>
        <taxon>Eukaryota</taxon>
        <taxon>Sar</taxon>
        <taxon>Alveolata</taxon>
        <taxon>Ciliophora</taxon>
        <taxon>Intramacronucleata</taxon>
        <taxon>Spirotrichea</taxon>
        <taxon>Stichotrichia</taxon>
        <taxon>Sporadotrichida</taxon>
        <taxon>Oxytrichidae</taxon>
        <taxon>Stylonychinae</taxon>
        <taxon>Stylonychia</taxon>
    </lineage>
</organism>
<evidence type="ECO:0000256" key="2">
    <source>
        <dbReference type="SAM" id="MobiDB-lite"/>
    </source>
</evidence>
<dbReference type="AlphaFoldDB" id="A0A078A6X1"/>
<accession>A0A078A6X1</accession>
<dbReference type="PANTHER" id="PTHR40682">
    <property type="entry name" value="F5/8 TYPE C DOMAIN CONTAINING PROTEIN"/>
    <property type="match status" value="1"/>
</dbReference>
<evidence type="ECO:0008006" key="5">
    <source>
        <dbReference type="Google" id="ProtNLM"/>
    </source>
</evidence>
<dbReference type="PANTHER" id="PTHR40682:SF1">
    <property type="entry name" value="CHROMOSOME UNDETERMINED SCAFFOLD_48, WHOLE GENOME SHOTGUN SEQUENCE"/>
    <property type="match status" value="1"/>
</dbReference>
<keyword evidence="1" id="KW-0175">Coiled coil</keyword>
<dbReference type="SUPFAM" id="SSF49785">
    <property type="entry name" value="Galactose-binding domain-like"/>
    <property type="match status" value="1"/>
</dbReference>
<keyword evidence="4" id="KW-1185">Reference proteome</keyword>
<feature type="compositionally biased region" description="Polar residues" evidence="2">
    <location>
        <begin position="269"/>
        <end position="284"/>
    </location>
</feature>
<feature type="region of interest" description="Disordered" evidence="2">
    <location>
        <begin position="269"/>
        <end position="289"/>
    </location>
</feature>
<proteinExistence type="predicted"/>
<dbReference type="EMBL" id="CCKQ01006321">
    <property type="protein sequence ID" value="CDW77626.1"/>
    <property type="molecule type" value="Genomic_DNA"/>
</dbReference>
<dbReference type="InParanoid" id="A0A078A6X1"/>
<reference evidence="3 4" key="1">
    <citation type="submission" date="2014-06" db="EMBL/GenBank/DDBJ databases">
        <authorList>
            <person name="Swart Estienne"/>
        </authorList>
    </citation>
    <scope>NUCLEOTIDE SEQUENCE [LARGE SCALE GENOMIC DNA]</scope>
    <source>
        <strain evidence="3 4">130c</strain>
    </source>
</reference>
<evidence type="ECO:0000313" key="3">
    <source>
        <dbReference type="EMBL" id="CDW77626.1"/>
    </source>
</evidence>
<gene>
    <name evidence="3" type="primary">Contig4079.g4362</name>
    <name evidence="3" type="ORF">STYLEM_6590</name>
</gene>
<feature type="coiled-coil region" evidence="1">
    <location>
        <begin position="357"/>
        <end position="384"/>
    </location>
</feature>